<dbReference type="EMBL" id="CP030118">
    <property type="protein sequence ID" value="QDL09596.1"/>
    <property type="molecule type" value="Genomic_DNA"/>
</dbReference>
<dbReference type="AlphaFoldDB" id="A0A856MKZ0"/>
<evidence type="ECO:0000313" key="2">
    <source>
        <dbReference type="Proteomes" id="UP000503129"/>
    </source>
</evidence>
<gene>
    <name evidence="1" type="ORF">DP114_18375</name>
</gene>
<protein>
    <submittedName>
        <fullName evidence="1">Uncharacterized protein</fullName>
    </submittedName>
</protein>
<dbReference type="RefSeq" id="WP_169263407.1">
    <property type="nucleotide sequence ID" value="NZ_CAWOXK010000001.1"/>
</dbReference>
<name>A0A856MKZ0_9CYAN</name>
<reference evidence="1 2" key="1">
    <citation type="submission" date="2018-06" db="EMBL/GenBank/DDBJ databases">
        <title>Comparative genomics of Brasilonema spp. strains.</title>
        <authorList>
            <person name="Alvarenga D.O."/>
            <person name="Fiore M.F."/>
            <person name="Varani A.M."/>
        </authorList>
    </citation>
    <scope>NUCLEOTIDE SEQUENCE [LARGE SCALE GENOMIC DNA]</scope>
    <source>
        <strain evidence="1 2">CENA114</strain>
    </source>
</reference>
<keyword evidence="2" id="KW-1185">Reference proteome</keyword>
<dbReference type="Proteomes" id="UP000503129">
    <property type="component" value="Chromosome"/>
</dbReference>
<sequence>MNCEFKREQGTGNREQGTGNKCVIVSLCAYFLISSCPNLSGNAIRETLKTSEKYRFVNRTRREECGVDVPPALFAVGAPERRENTQRFVRDNFRASKGVSLG</sequence>
<dbReference type="KEGG" id="bsen:DP114_18375"/>
<organism evidence="1 2">
    <name type="scientific">Brasilonema sennae CENA114</name>
    <dbReference type="NCBI Taxonomy" id="415709"/>
    <lineage>
        <taxon>Bacteria</taxon>
        <taxon>Bacillati</taxon>
        <taxon>Cyanobacteriota</taxon>
        <taxon>Cyanophyceae</taxon>
        <taxon>Nostocales</taxon>
        <taxon>Scytonemataceae</taxon>
        <taxon>Brasilonema</taxon>
        <taxon>Bromeliae group (in: Brasilonema)</taxon>
    </lineage>
</organism>
<proteinExistence type="predicted"/>
<evidence type="ECO:0000313" key="1">
    <source>
        <dbReference type="EMBL" id="QDL09596.1"/>
    </source>
</evidence>
<accession>A0A856MKZ0</accession>